<feature type="transmembrane region" description="Helical" evidence="1">
    <location>
        <begin position="43"/>
        <end position="61"/>
    </location>
</feature>
<dbReference type="Pfam" id="PF04892">
    <property type="entry name" value="VanZ"/>
    <property type="match status" value="1"/>
</dbReference>
<organism evidence="3 4">
    <name type="scientific">Brevibacterium siliguriense</name>
    <dbReference type="NCBI Taxonomy" id="1136497"/>
    <lineage>
        <taxon>Bacteria</taxon>
        <taxon>Bacillati</taxon>
        <taxon>Actinomycetota</taxon>
        <taxon>Actinomycetes</taxon>
        <taxon>Micrococcales</taxon>
        <taxon>Brevibacteriaceae</taxon>
        <taxon>Brevibacterium</taxon>
    </lineage>
</organism>
<evidence type="ECO:0000313" key="4">
    <source>
        <dbReference type="Proteomes" id="UP000199597"/>
    </source>
</evidence>
<sequence length="358" mass="38561">MSSFVIPAFVAVLVGCGIAVLAFVPFVAISYRRRGGLTFGHTLVWLAAAIYAMALWTYTLLPVPPADEITCAAVQLRPFQFIADILSFDTGSVRALMTNPAVLQVALNVVLFVPLGWFVRQLAGRGIVVATMTGLAASALIEFTQITGIWGLYSCAYRVFDVDDLMMNTLGAVLGSLASLLLLRRREGLQEVDAPRPITVARRLTGILCDLLIWVLFSWTVSLVFGVTAAVLDDGTLTEPGPIVALIGFILPFAAQLFSVLSRGVTIGERLVLIAAVQVRRPVAVGRTLRFLFGIGGYMLLSQWAFPLSGLLLFLLVAVSAVMIFTTRRHRGLACVVSGTEIDDVRARTATVQDSLDG</sequence>
<accession>A0A1H1LZE8</accession>
<dbReference type="InterPro" id="IPR053150">
    <property type="entry name" value="Teicoplanin_resist-assoc"/>
</dbReference>
<dbReference type="AlphaFoldDB" id="A0A1H1LZE8"/>
<evidence type="ECO:0000259" key="2">
    <source>
        <dbReference type="Pfam" id="PF04892"/>
    </source>
</evidence>
<dbReference type="Proteomes" id="UP000199597">
    <property type="component" value="Chromosome I"/>
</dbReference>
<feature type="transmembrane region" description="Helical" evidence="1">
    <location>
        <begin position="243"/>
        <end position="261"/>
    </location>
</feature>
<keyword evidence="1" id="KW-0812">Transmembrane</keyword>
<name>A0A1H1LZE8_9MICO</name>
<dbReference type="PANTHER" id="PTHR36834:SF1">
    <property type="entry name" value="INTEGRAL MEMBRANE PROTEIN"/>
    <property type="match status" value="1"/>
</dbReference>
<feature type="transmembrane region" description="Helical" evidence="1">
    <location>
        <begin position="101"/>
        <end position="119"/>
    </location>
</feature>
<feature type="transmembrane region" description="Helical" evidence="1">
    <location>
        <begin position="282"/>
        <end position="300"/>
    </location>
</feature>
<keyword evidence="1" id="KW-1133">Transmembrane helix</keyword>
<dbReference type="STRING" id="1136497.SAMN04489752_0293"/>
<dbReference type="OrthoDB" id="4822551at2"/>
<feature type="transmembrane region" description="Helical" evidence="1">
    <location>
        <begin position="165"/>
        <end position="183"/>
    </location>
</feature>
<feature type="transmembrane region" description="Helical" evidence="1">
    <location>
        <begin position="306"/>
        <end position="325"/>
    </location>
</feature>
<gene>
    <name evidence="3" type="ORF">SAMN04489752_0293</name>
</gene>
<dbReference type="EMBL" id="LT629766">
    <property type="protein sequence ID" value="SDR79881.1"/>
    <property type="molecule type" value="Genomic_DNA"/>
</dbReference>
<feature type="transmembrane region" description="Helical" evidence="1">
    <location>
        <begin position="6"/>
        <end position="31"/>
    </location>
</feature>
<feature type="transmembrane region" description="Helical" evidence="1">
    <location>
        <begin position="126"/>
        <end position="153"/>
    </location>
</feature>
<feature type="transmembrane region" description="Helical" evidence="1">
    <location>
        <begin position="204"/>
        <end position="231"/>
    </location>
</feature>
<feature type="domain" description="VanZ-like" evidence="2">
    <location>
        <begin position="49"/>
        <end position="181"/>
    </location>
</feature>
<evidence type="ECO:0000313" key="3">
    <source>
        <dbReference type="EMBL" id="SDR79881.1"/>
    </source>
</evidence>
<evidence type="ECO:0000256" key="1">
    <source>
        <dbReference type="SAM" id="Phobius"/>
    </source>
</evidence>
<dbReference type="PANTHER" id="PTHR36834">
    <property type="entry name" value="MEMBRANE PROTEIN-RELATED"/>
    <property type="match status" value="1"/>
</dbReference>
<proteinExistence type="predicted"/>
<dbReference type="InterPro" id="IPR006976">
    <property type="entry name" value="VanZ-like"/>
</dbReference>
<dbReference type="RefSeq" id="WP_092009364.1">
    <property type="nucleotide sequence ID" value="NZ_LT629766.1"/>
</dbReference>
<keyword evidence="1" id="KW-0472">Membrane</keyword>
<reference evidence="4" key="1">
    <citation type="submission" date="2016-10" db="EMBL/GenBank/DDBJ databases">
        <authorList>
            <person name="Varghese N."/>
            <person name="Submissions S."/>
        </authorList>
    </citation>
    <scope>NUCLEOTIDE SEQUENCE [LARGE SCALE GENOMIC DNA]</scope>
    <source>
        <strain evidence="4">DSM 23676</strain>
    </source>
</reference>
<protein>
    <submittedName>
        <fullName evidence="3">VanZ like family protein</fullName>
    </submittedName>
</protein>
<keyword evidence="4" id="KW-1185">Reference proteome</keyword>